<dbReference type="EMBL" id="CAGS01000466">
    <property type="protein sequence ID" value="CCF85592.1"/>
    <property type="molecule type" value="Genomic_DNA"/>
</dbReference>
<comment type="caution">
    <text evidence="2">The sequence shown here is derived from an EMBL/GenBank/DDBJ whole genome shotgun (WGS) entry which is preliminary data.</text>
</comment>
<accession>I4ELN0</accession>
<protein>
    <submittedName>
        <fullName evidence="2">Uncharacterized protein</fullName>
    </submittedName>
</protein>
<proteinExistence type="predicted"/>
<reference evidence="2 3" key="1">
    <citation type="journal article" date="2012" name="ISME J.">
        <title>Nitrification expanded: discovery, physiology and genomics of a nitrite-oxidizing bacterium from the phylum Chloroflexi.</title>
        <authorList>
            <person name="Sorokin D.Y."/>
            <person name="Lucker S."/>
            <person name="Vejmelkova D."/>
            <person name="Kostrikina N.A."/>
            <person name="Kleerebezem R."/>
            <person name="Rijpstra W.I."/>
            <person name="Damste J.S."/>
            <person name="Le Paslier D."/>
            <person name="Muyzer G."/>
            <person name="Wagner M."/>
            <person name="van Loosdrecht M.C."/>
            <person name="Daims H."/>
        </authorList>
    </citation>
    <scope>NUCLEOTIDE SEQUENCE [LARGE SCALE GENOMIC DNA]</scope>
    <source>
        <strain evidence="3">none</strain>
    </source>
</reference>
<keyword evidence="3" id="KW-1185">Reference proteome</keyword>
<gene>
    <name evidence="2" type="ORF">NITHO_5180003</name>
</gene>
<name>I4ELN0_9BACT</name>
<organism evidence="2 3">
    <name type="scientific">Nitrolancea hollandica Lb</name>
    <dbReference type="NCBI Taxonomy" id="1129897"/>
    <lineage>
        <taxon>Bacteria</taxon>
        <taxon>Pseudomonadati</taxon>
        <taxon>Thermomicrobiota</taxon>
        <taxon>Thermomicrobia</taxon>
        <taxon>Sphaerobacterales</taxon>
        <taxon>Sphaerobacterineae</taxon>
        <taxon>Sphaerobacteraceae</taxon>
        <taxon>Nitrolancea</taxon>
    </lineage>
</organism>
<evidence type="ECO:0000256" key="1">
    <source>
        <dbReference type="SAM" id="MobiDB-lite"/>
    </source>
</evidence>
<evidence type="ECO:0000313" key="2">
    <source>
        <dbReference type="EMBL" id="CCF85592.1"/>
    </source>
</evidence>
<dbReference type="Proteomes" id="UP000004221">
    <property type="component" value="Unassembled WGS sequence"/>
</dbReference>
<evidence type="ECO:0000313" key="3">
    <source>
        <dbReference type="Proteomes" id="UP000004221"/>
    </source>
</evidence>
<feature type="region of interest" description="Disordered" evidence="1">
    <location>
        <begin position="1"/>
        <end position="21"/>
    </location>
</feature>
<sequence length="67" mass="7087">MSSPPILATREPNDPAPSRPGAVYLYTPNHVPQMGDQGASITVVKECGMGRGTCRVHCVLALQPVTI</sequence>
<dbReference type="AlphaFoldDB" id="I4ELN0"/>